<keyword evidence="3" id="KW-1185">Reference proteome</keyword>
<dbReference type="Pfam" id="PF01161">
    <property type="entry name" value="PBP"/>
    <property type="match status" value="1"/>
</dbReference>
<dbReference type="Proteomes" id="UP000472265">
    <property type="component" value="Chromosome 5"/>
</dbReference>
<feature type="region of interest" description="Disordered" evidence="1">
    <location>
        <begin position="1"/>
        <end position="49"/>
    </location>
</feature>
<dbReference type="InParanoid" id="A0A671VJ54"/>
<dbReference type="SUPFAM" id="SSF49777">
    <property type="entry name" value="PEBP-like"/>
    <property type="match status" value="1"/>
</dbReference>
<evidence type="ECO:0000256" key="1">
    <source>
        <dbReference type="SAM" id="MobiDB-lite"/>
    </source>
</evidence>
<evidence type="ECO:0000313" key="3">
    <source>
        <dbReference type="Proteomes" id="UP000472265"/>
    </source>
</evidence>
<reference evidence="2" key="1">
    <citation type="submission" date="2021-04" db="EMBL/GenBank/DDBJ databases">
        <authorList>
            <consortium name="Wellcome Sanger Institute Data Sharing"/>
        </authorList>
    </citation>
    <scope>NUCLEOTIDE SEQUENCE [LARGE SCALE GENOMIC DNA]</scope>
</reference>
<reference evidence="2" key="3">
    <citation type="submission" date="2025-09" db="UniProtKB">
        <authorList>
            <consortium name="Ensembl"/>
        </authorList>
    </citation>
    <scope>IDENTIFICATION</scope>
</reference>
<dbReference type="PANTHER" id="PTHR11362">
    <property type="entry name" value="PHOSPHATIDYLETHANOLAMINE-BINDING PROTEIN"/>
    <property type="match status" value="1"/>
</dbReference>
<accession>A0A671VJ54</accession>
<organism evidence="2 3">
    <name type="scientific">Sparus aurata</name>
    <name type="common">Gilthead sea bream</name>
    <dbReference type="NCBI Taxonomy" id="8175"/>
    <lineage>
        <taxon>Eukaryota</taxon>
        <taxon>Metazoa</taxon>
        <taxon>Chordata</taxon>
        <taxon>Craniata</taxon>
        <taxon>Vertebrata</taxon>
        <taxon>Euteleostomi</taxon>
        <taxon>Actinopterygii</taxon>
        <taxon>Neopterygii</taxon>
        <taxon>Teleostei</taxon>
        <taxon>Neoteleostei</taxon>
        <taxon>Acanthomorphata</taxon>
        <taxon>Eupercaria</taxon>
        <taxon>Spariformes</taxon>
        <taxon>Sparidae</taxon>
        <taxon>Sparus</taxon>
    </lineage>
</organism>
<feature type="compositionally biased region" description="Low complexity" evidence="1">
    <location>
        <begin position="11"/>
        <end position="20"/>
    </location>
</feature>
<dbReference type="GeneTree" id="ENSGT00940000162387"/>
<dbReference type="CDD" id="cd00866">
    <property type="entry name" value="PEBP_euk"/>
    <property type="match status" value="1"/>
</dbReference>
<evidence type="ECO:0000313" key="2">
    <source>
        <dbReference type="Ensembl" id="ENSSAUP00010025782.1"/>
    </source>
</evidence>
<feature type="compositionally biased region" description="Basic residues" evidence="1">
    <location>
        <begin position="25"/>
        <end position="49"/>
    </location>
</feature>
<sequence>MKLLQSHRSAGARAHCAEAAGTSWTRRRRRRRRRGRIGGRRRRRRRRRNLLPNRKEMAVLAPVLVLCACVSGFYCVEAKSDTLSSLDSSFCYGGLQVIYPGLDIDKCLVIPNNQNLREKVSTVWKAPQVYYSGAQKKKMYVLVLADPDAPSRTKPTSAYWRHWLVVDIKGGELKKGKIQGMTLTGYSPPTPPQKSGLHRYQFMLFEQPPDTPVSLTEPEKLSRGKWDLRAFIARFHLGEPVATLQFLTQNYKD</sequence>
<dbReference type="Gene3D" id="3.90.280.10">
    <property type="entry name" value="PEBP-like"/>
    <property type="match status" value="1"/>
</dbReference>
<dbReference type="AlphaFoldDB" id="A0A671VJ54"/>
<dbReference type="InterPro" id="IPR036610">
    <property type="entry name" value="PEBP-like_sf"/>
</dbReference>
<dbReference type="OMA" id="QKITSWM"/>
<dbReference type="InterPro" id="IPR008914">
    <property type="entry name" value="PEBP"/>
</dbReference>
<proteinExistence type="predicted"/>
<dbReference type="InterPro" id="IPR035810">
    <property type="entry name" value="PEBP_euk"/>
</dbReference>
<dbReference type="Ensembl" id="ENSSAUT00010027242.1">
    <property type="protein sequence ID" value="ENSSAUP00010025782.1"/>
    <property type="gene ID" value="ENSSAUG00010011242.1"/>
</dbReference>
<dbReference type="PANTHER" id="PTHR11362:SF82">
    <property type="entry name" value="PHOSPHATIDYLETHANOLAMINE-BINDING PROTEIN 4"/>
    <property type="match status" value="1"/>
</dbReference>
<gene>
    <name evidence="2" type="primary">PEBP4</name>
</gene>
<reference evidence="2" key="2">
    <citation type="submission" date="2025-08" db="UniProtKB">
        <authorList>
            <consortium name="Ensembl"/>
        </authorList>
    </citation>
    <scope>IDENTIFICATION</scope>
</reference>
<protein>
    <submittedName>
        <fullName evidence="2">Phosphatidylethanolamine binding protein 4</fullName>
    </submittedName>
</protein>
<name>A0A671VJ54_SPAAU</name>